<gene>
    <name evidence="1" type="ORF">AB0887_06295</name>
</gene>
<comment type="caution">
    <text evidence="1">The sequence shown here is derived from an EMBL/GenBank/DDBJ whole genome shotgun (WGS) entry which is preliminary data.</text>
</comment>
<dbReference type="EMBL" id="JBEYRS010000002">
    <property type="protein sequence ID" value="MEW2361572.1"/>
    <property type="molecule type" value="Genomic_DNA"/>
</dbReference>
<accession>A0ABV3LQ38</accession>
<sequence length="51" mass="5248">MTTSKMHADEAETDEALVGRLVAAEFPAWAGLPARLVGSAGTSNVMYVPAG</sequence>
<protein>
    <recommendedName>
        <fullName evidence="3">Phosphotransferase</fullName>
    </recommendedName>
</protein>
<name>A0ABV3LQ38_9ACTN</name>
<keyword evidence="2" id="KW-1185">Reference proteome</keyword>
<dbReference type="RefSeq" id="WP_157996418.1">
    <property type="nucleotide sequence ID" value="NZ_JBEYRR010000002.1"/>
</dbReference>
<dbReference type="Proteomes" id="UP001553843">
    <property type="component" value="Unassembled WGS sequence"/>
</dbReference>
<evidence type="ECO:0000313" key="1">
    <source>
        <dbReference type="EMBL" id="MEW2361572.1"/>
    </source>
</evidence>
<organism evidence="1 2">
    <name type="scientific">Streptomyces huasconensis</name>
    <dbReference type="NCBI Taxonomy" id="1854574"/>
    <lineage>
        <taxon>Bacteria</taxon>
        <taxon>Bacillati</taxon>
        <taxon>Actinomycetota</taxon>
        <taxon>Actinomycetes</taxon>
        <taxon>Kitasatosporales</taxon>
        <taxon>Streptomycetaceae</taxon>
        <taxon>Streptomyces</taxon>
    </lineage>
</organism>
<reference evidence="1 2" key="1">
    <citation type="submission" date="2024-06" db="EMBL/GenBank/DDBJ databases">
        <title>The Natural Products Discovery Center: Release of the First 8490 Sequenced Strains for Exploring Actinobacteria Biosynthetic Diversity.</title>
        <authorList>
            <person name="Kalkreuter E."/>
            <person name="Kautsar S.A."/>
            <person name="Yang D."/>
            <person name="Bader C.D."/>
            <person name="Teijaro C.N."/>
            <person name="Fluegel L."/>
            <person name="Davis C.M."/>
            <person name="Simpson J.R."/>
            <person name="Lauterbach L."/>
            <person name="Steele A.D."/>
            <person name="Gui C."/>
            <person name="Meng S."/>
            <person name="Li G."/>
            <person name="Viehrig K."/>
            <person name="Ye F."/>
            <person name="Su P."/>
            <person name="Kiefer A.F."/>
            <person name="Nichols A."/>
            <person name="Cepeda A.J."/>
            <person name="Yan W."/>
            <person name="Fan B."/>
            <person name="Jiang Y."/>
            <person name="Adhikari A."/>
            <person name="Zheng C.-J."/>
            <person name="Schuster L."/>
            <person name="Cowan T.M."/>
            <person name="Smanski M.J."/>
            <person name="Chevrette M.G."/>
            <person name="De Carvalho L.P.S."/>
            <person name="Shen B."/>
        </authorList>
    </citation>
    <scope>NUCLEOTIDE SEQUENCE [LARGE SCALE GENOMIC DNA]</scope>
    <source>
        <strain evidence="1 2">NPDC047833</strain>
    </source>
</reference>
<proteinExistence type="predicted"/>
<evidence type="ECO:0008006" key="3">
    <source>
        <dbReference type="Google" id="ProtNLM"/>
    </source>
</evidence>
<evidence type="ECO:0000313" key="2">
    <source>
        <dbReference type="Proteomes" id="UP001553843"/>
    </source>
</evidence>